<dbReference type="AlphaFoldDB" id="A0A1I5NMT2"/>
<evidence type="ECO:0000313" key="3">
    <source>
        <dbReference type="Proteomes" id="UP000183769"/>
    </source>
</evidence>
<dbReference type="Pfam" id="PF04073">
    <property type="entry name" value="tRNA_edit"/>
    <property type="match status" value="1"/>
</dbReference>
<dbReference type="Gene3D" id="3.90.960.10">
    <property type="entry name" value="YbaK/aminoacyl-tRNA synthetase-associated domain"/>
    <property type="match status" value="1"/>
</dbReference>
<evidence type="ECO:0000313" key="2">
    <source>
        <dbReference type="EMBL" id="SFP23052.1"/>
    </source>
</evidence>
<dbReference type="CDD" id="cd04333">
    <property type="entry name" value="ProX_deacylase"/>
    <property type="match status" value="1"/>
</dbReference>
<feature type="domain" description="YbaK/aminoacyl-tRNA synthetase-associated" evidence="1">
    <location>
        <begin position="28"/>
        <end position="148"/>
    </location>
</feature>
<dbReference type="Proteomes" id="UP000183769">
    <property type="component" value="Unassembled WGS sequence"/>
</dbReference>
<dbReference type="PANTHER" id="PTHR30411">
    <property type="entry name" value="CYTOPLASMIC PROTEIN"/>
    <property type="match status" value="1"/>
</dbReference>
<dbReference type="SUPFAM" id="SSF55826">
    <property type="entry name" value="YbaK/ProRS associated domain"/>
    <property type="match status" value="1"/>
</dbReference>
<reference evidence="3" key="1">
    <citation type="submission" date="2016-10" db="EMBL/GenBank/DDBJ databases">
        <authorList>
            <person name="Varghese N."/>
            <person name="Submissions S."/>
        </authorList>
    </citation>
    <scope>NUCLEOTIDE SEQUENCE [LARGE SCALE GENOMIC DNA]</scope>
    <source>
        <strain evidence="3">CGMCC 1.10329</strain>
    </source>
</reference>
<protein>
    <submittedName>
        <fullName evidence="2">Cys-tRNA(Pro) deacylase, prolyl-tRNA editing enzyme YbaK/EbsC</fullName>
    </submittedName>
</protein>
<organism evidence="2 3">
    <name type="scientific">Halolamina pelagica</name>
    <dbReference type="NCBI Taxonomy" id="699431"/>
    <lineage>
        <taxon>Archaea</taxon>
        <taxon>Methanobacteriati</taxon>
        <taxon>Methanobacteriota</taxon>
        <taxon>Stenosarchaea group</taxon>
        <taxon>Halobacteria</taxon>
        <taxon>Halobacteriales</taxon>
        <taxon>Haloferacaceae</taxon>
    </lineage>
</organism>
<evidence type="ECO:0000259" key="1">
    <source>
        <dbReference type="Pfam" id="PF04073"/>
    </source>
</evidence>
<dbReference type="PANTHER" id="PTHR30411:SF1">
    <property type="entry name" value="CYTOPLASMIC PROTEIN"/>
    <property type="match status" value="1"/>
</dbReference>
<dbReference type="InterPro" id="IPR007214">
    <property type="entry name" value="YbaK/aa-tRNA-synth-assoc-dom"/>
</dbReference>
<dbReference type="InterPro" id="IPR036754">
    <property type="entry name" value="YbaK/aa-tRNA-synt-asso_dom_sf"/>
</dbReference>
<sequence>MHARVTEFADLAAERHGLSIDPVEFPEEGTPTAADAAEAVGCEIGQIVNSLVFDVGGDPVLCLTSGGNRVSEAALAAWAGIDEADVSMASPELVREATGWAIGGVPPICHETDLGTLFDPALLTYETVFAAAGTPTSLWEIEPERLREVADAEVVDVTE</sequence>
<name>A0A1I5NMT2_9EURY</name>
<dbReference type="RefSeq" id="WP_074875557.1">
    <property type="nucleotide sequence ID" value="NZ_FOXI01000002.1"/>
</dbReference>
<dbReference type="GO" id="GO:0002161">
    <property type="term" value="F:aminoacyl-tRNA deacylase activity"/>
    <property type="evidence" value="ECO:0007669"/>
    <property type="project" value="InterPro"/>
</dbReference>
<accession>A0A1I5NMT2</accession>
<dbReference type="EMBL" id="FOXI01000002">
    <property type="protein sequence ID" value="SFP23052.1"/>
    <property type="molecule type" value="Genomic_DNA"/>
</dbReference>
<gene>
    <name evidence="2" type="ORF">SAMN05216277_102107</name>
</gene>
<dbReference type="OrthoDB" id="27691at2157"/>
<proteinExistence type="predicted"/>
<keyword evidence="3" id="KW-1185">Reference proteome</keyword>